<dbReference type="AlphaFoldDB" id="A0A1C5AW95"/>
<dbReference type="STRING" id="121616.GA0070216_13440"/>
<evidence type="ECO:0000313" key="3">
    <source>
        <dbReference type="Proteomes" id="UP000198797"/>
    </source>
</evidence>
<name>A0A1C5AW95_9ACTN</name>
<keyword evidence="1" id="KW-0472">Membrane</keyword>
<keyword evidence="1" id="KW-0812">Transmembrane</keyword>
<dbReference type="EMBL" id="FMCU01000034">
    <property type="protein sequence ID" value="SCF49443.1"/>
    <property type="molecule type" value="Genomic_DNA"/>
</dbReference>
<evidence type="ECO:0000256" key="1">
    <source>
        <dbReference type="SAM" id="Phobius"/>
    </source>
</evidence>
<dbReference type="Proteomes" id="UP000198797">
    <property type="component" value="Unassembled WGS sequence"/>
</dbReference>
<organism evidence="2 3">
    <name type="scientific">Micromonospora matsumotoense</name>
    <dbReference type="NCBI Taxonomy" id="121616"/>
    <lineage>
        <taxon>Bacteria</taxon>
        <taxon>Bacillati</taxon>
        <taxon>Actinomycetota</taxon>
        <taxon>Actinomycetes</taxon>
        <taxon>Micromonosporales</taxon>
        <taxon>Micromonosporaceae</taxon>
        <taxon>Micromonospora</taxon>
    </lineage>
</organism>
<sequence length="77" mass="8192">MTTTTRPGTPAAAGSRRIGPGALALRQGRLEITQFLRSRESVVFTMGFPIIMILIFASIFDGTIGGGVKFTQYSSPA</sequence>
<reference evidence="3" key="1">
    <citation type="submission" date="2016-06" db="EMBL/GenBank/DDBJ databases">
        <authorList>
            <person name="Varghese N."/>
            <person name="Submissions Spin"/>
        </authorList>
    </citation>
    <scope>NUCLEOTIDE SEQUENCE [LARGE SCALE GENOMIC DNA]</scope>
    <source>
        <strain evidence="3">DSM 44100</strain>
    </source>
</reference>
<evidence type="ECO:0008006" key="4">
    <source>
        <dbReference type="Google" id="ProtNLM"/>
    </source>
</evidence>
<proteinExistence type="predicted"/>
<keyword evidence="1" id="KW-1133">Transmembrane helix</keyword>
<evidence type="ECO:0000313" key="2">
    <source>
        <dbReference type="EMBL" id="SCF49443.1"/>
    </source>
</evidence>
<keyword evidence="3" id="KW-1185">Reference proteome</keyword>
<gene>
    <name evidence="2" type="ORF">GA0070216_13440</name>
</gene>
<accession>A0A1C5AW95</accession>
<feature type="transmembrane region" description="Helical" evidence="1">
    <location>
        <begin position="42"/>
        <end position="60"/>
    </location>
</feature>
<protein>
    <recommendedName>
        <fullName evidence="4">ABC-2 type transport system permease protein</fullName>
    </recommendedName>
</protein>